<evidence type="ECO:0000256" key="6">
    <source>
        <dbReference type="ARBA" id="ARBA00052546"/>
    </source>
</evidence>
<evidence type="ECO:0000259" key="9">
    <source>
        <dbReference type="Pfam" id="PF02770"/>
    </source>
</evidence>
<dbReference type="InterPro" id="IPR037069">
    <property type="entry name" value="AcylCoA_DH/ox_N_sf"/>
</dbReference>
<dbReference type="PIRSF" id="PIRSF016578">
    <property type="entry name" value="HsaA"/>
    <property type="match status" value="1"/>
</dbReference>
<dbReference type="InterPro" id="IPR013786">
    <property type="entry name" value="AcylCoA_DH/ox_N"/>
</dbReference>
<dbReference type="Gene3D" id="2.40.110.10">
    <property type="entry name" value="Butyryl-CoA Dehydrogenase, subunit A, domain 2"/>
    <property type="match status" value="1"/>
</dbReference>
<dbReference type="PANTHER" id="PTHR43884:SF12">
    <property type="entry name" value="ISOVALERYL-COA DEHYDROGENASE, MITOCHONDRIAL-RELATED"/>
    <property type="match status" value="1"/>
</dbReference>
<dbReference type="InterPro" id="IPR046373">
    <property type="entry name" value="Acyl-CoA_Oxase/DH_mid-dom_sf"/>
</dbReference>
<evidence type="ECO:0000256" key="4">
    <source>
        <dbReference type="ARBA" id="ARBA00022827"/>
    </source>
</evidence>
<dbReference type="PANTHER" id="PTHR43884">
    <property type="entry name" value="ACYL-COA DEHYDROGENASE"/>
    <property type="match status" value="1"/>
</dbReference>
<dbReference type="GO" id="GO:0050660">
    <property type="term" value="F:flavin adenine dinucleotide binding"/>
    <property type="evidence" value="ECO:0007669"/>
    <property type="project" value="InterPro"/>
</dbReference>
<dbReference type="RefSeq" id="WP_064057815.1">
    <property type="nucleotide sequence ID" value="NZ_AP024181.1"/>
</dbReference>
<dbReference type="Gene3D" id="1.10.540.10">
    <property type="entry name" value="Acyl-CoA dehydrogenase/oxidase, N-terminal domain"/>
    <property type="match status" value="1"/>
</dbReference>
<evidence type="ECO:0000256" key="2">
    <source>
        <dbReference type="ARBA" id="ARBA00009347"/>
    </source>
</evidence>
<dbReference type="FunFam" id="2.40.110.10:FF:000002">
    <property type="entry name" value="Acyl-CoA dehydrogenase fadE12"/>
    <property type="match status" value="1"/>
</dbReference>
<dbReference type="Gene3D" id="1.20.140.10">
    <property type="entry name" value="Butyryl-CoA Dehydrogenase, subunit A, domain 3"/>
    <property type="match status" value="1"/>
</dbReference>
<evidence type="ECO:0000256" key="3">
    <source>
        <dbReference type="ARBA" id="ARBA00022630"/>
    </source>
</evidence>
<dbReference type="Proteomes" id="UP000808906">
    <property type="component" value="Unassembled WGS sequence"/>
</dbReference>
<feature type="domain" description="Acyl-CoA dehydrogenase/oxidase N-terminal" evidence="10">
    <location>
        <begin position="9"/>
        <end position="120"/>
    </location>
</feature>
<keyword evidence="5 7" id="KW-0560">Oxidoreductase</keyword>
<dbReference type="Pfam" id="PF00441">
    <property type="entry name" value="Acyl-CoA_dh_1"/>
    <property type="match status" value="1"/>
</dbReference>
<reference evidence="13" key="2">
    <citation type="journal article" date="2020" name="Environ. Microbiol.">
        <title>The novel and transferable erm(51) gene confers Macrolides, Lincosamides, and Streptogramins B (MLSB) resistance to clonal Rhodococcus equi in the environment.</title>
        <authorList>
            <person name="Huber L."/>
            <person name="Giguere S."/>
            <person name="Slovis N.M."/>
            <person name="Alvarez-Narvaez S."/>
            <person name="Hart K.A."/>
            <person name="Greiter M."/>
            <person name="Morris E.R.A."/>
            <person name="Cohen N.D."/>
        </authorList>
    </citation>
    <scope>NUCLEOTIDE SEQUENCE</scope>
    <source>
        <strain evidence="13">Lh_116_1</strain>
        <strain evidence="14">Lh_16_1</strain>
    </source>
</reference>
<evidence type="ECO:0000259" key="10">
    <source>
        <dbReference type="Pfam" id="PF02771"/>
    </source>
</evidence>
<dbReference type="AlphaFoldDB" id="A0A9Q2T487"/>
<dbReference type="PROSITE" id="PS00073">
    <property type="entry name" value="ACYL_COA_DH_2"/>
    <property type="match status" value="1"/>
</dbReference>
<sequence>MPVERLLPTQEAHDLIDLTRDVADKVLAPIVDEHEKTETFPDGVFPALGRAGLLSLPYPEEFGGGAQPYEVYLQVLEEIAARWAAVAVATSVHSLSCFALATHGTDEQKSKWLPDMLGGETIGAYSLSEPQAGSDAAALSCRATEVDGGFRINGSKAWITNGGRADFYTLFARTSDDGARGISCFLVPKDTEGLGFGKPEEKMGLRAVPTTAAHYDDAFVPAERLIGKTGQGLPIAFSALDSGRLGIAAVAVGLAQGALDDAVAYAKERKAFGKRIIDHQGLGFVLADMAAAVDSARATYIDAARRRDAGLPYSRNASVAKLVATDAAMKVTTDAVQVFGGYGYTQDFPVERYMREAKITQIFEGTNQIQRLVIARQLAG</sequence>
<evidence type="ECO:0000313" key="13">
    <source>
        <dbReference type="EMBL" id="NKT78564.1"/>
    </source>
</evidence>
<evidence type="ECO:0000313" key="15">
    <source>
        <dbReference type="Proteomes" id="UP000603463"/>
    </source>
</evidence>
<dbReference type="EMBL" id="WUYC01000004">
    <property type="protein sequence ID" value="MBM4716518.1"/>
    <property type="molecule type" value="Genomic_DNA"/>
</dbReference>
<evidence type="ECO:0000259" key="8">
    <source>
        <dbReference type="Pfam" id="PF00441"/>
    </source>
</evidence>
<evidence type="ECO:0000313" key="14">
    <source>
        <dbReference type="EMBL" id="NKW44675.1"/>
    </source>
</evidence>
<dbReference type="InterPro" id="IPR006091">
    <property type="entry name" value="Acyl-CoA_Oxase/DH_mid-dom"/>
</dbReference>
<dbReference type="EMBL" id="WVBC01000030">
    <property type="protein sequence ID" value="NKT78564.1"/>
    <property type="molecule type" value="Genomic_DNA"/>
</dbReference>
<dbReference type="EMBL" id="WVDC01000027">
    <property type="protein sequence ID" value="NKW44675.1"/>
    <property type="molecule type" value="Genomic_DNA"/>
</dbReference>
<dbReference type="InterPro" id="IPR006089">
    <property type="entry name" value="Acyl-CoA_DH_CS"/>
</dbReference>
<protein>
    <submittedName>
        <fullName evidence="13">Acyl-CoA dehydrogenase</fullName>
    </submittedName>
</protein>
<comment type="caution">
    <text evidence="13">The sequence shown here is derived from an EMBL/GenBank/DDBJ whole genome shotgun (WGS) entry which is preliminary data.</text>
</comment>
<feature type="domain" description="Acyl-CoA oxidase/dehydrogenase middle" evidence="9">
    <location>
        <begin position="124"/>
        <end position="217"/>
    </location>
</feature>
<comment type="catalytic activity">
    <reaction evidence="6">
        <text>a 2,3-saturated acyl-CoA + A = a 2,3-dehydroacyl-CoA + AH2</text>
        <dbReference type="Rhea" id="RHEA:48608"/>
        <dbReference type="ChEBI" id="CHEBI:13193"/>
        <dbReference type="ChEBI" id="CHEBI:17499"/>
        <dbReference type="ChEBI" id="CHEBI:60015"/>
        <dbReference type="ChEBI" id="CHEBI:65111"/>
    </reaction>
</comment>
<feature type="domain" description="Acyl-CoA dehydrogenase/oxidase C-terminal" evidence="8">
    <location>
        <begin position="230"/>
        <end position="378"/>
    </location>
</feature>
<dbReference type="GO" id="GO:0003995">
    <property type="term" value="F:acyl-CoA dehydrogenase activity"/>
    <property type="evidence" value="ECO:0007669"/>
    <property type="project" value="InterPro"/>
</dbReference>
<accession>A0A9Q2T487</accession>
<keyword evidence="4 7" id="KW-0274">FAD</keyword>
<gene>
    <name evidence="11" type="ORF">GS441_09635</name>
    <name evidence="12" type="ORF">GS551_20375</name>
    <name evidence="13" type="ORF">GS882_10670</name>
    <name evidence="14" type="ORF">GS947_24760</name>
</gene>
<dbReference type="FunFam" id="1.20.140.10:FF:000004">
    <property type="entry name" value="Acyl-CoA dehydrogenase FadE25"/>
    <property type="match status" value="1"/>
</dbReference>
<proteinExistence type="inferred from homology"/>
<keyword evidence="3 7" id="KW-0285">Flavoprotein</keyword>
<dbReference type="SUPFAM" id="SSF56645">
    <property type="entry name" value="Acyl-CoA dehydrogenase NM domain-like"/>
    <property type="match status" value="1"/>
</dbReference>
<name>A0A9Q2T487_RHOHA</name>
<dbReference type="Pfam" id="PF02770">
    <property type="entry name" value="Acyl-CoA_dh_M"/>
    <property type="match status" value="1"/>
</dbReference>
<dbReference type="InterPro" id="IPR036250">
    <property type="entry name" value="AcylCo_DH-like_C"/>
</dbReference>
<evidence type="ECO:0000313" key="11">
    <source>
        <dbReference type="EMBL" id="MBM4565691.1"/>
    </source>
</evidence>
<comment type="cofactor">
    <cofactor evidence="1 7">
        <name>FAD</name>
        <dbReference type="ChEBI" id="CHEBI:57692"/>
    </cofactor>
</comment>
<comment type="similarity">
    <text evidence="2 7">Belongs to the acyl-CoA dehydrogenase family.</text>
</comment>
<dbReference type="Proteomes" id="UP000608063">
    <property type="component" value="Unassembled WGS sequence"/>
</dbReference>
<dbReference type="Proteomes" id="UP000603463">
    <property type="component" value="Unassembled WGS sequence"/>
</dbReference>
<evidence type="ECO:0000256" key="7">
    <source>
        <dbReference type="RuleBase" id="RU362125"/>
    </source>
</evidence>
<organism evidence="13 15">
    <name type="scientific">Rhodococcus hoagii</name>
    <name type="common">Corynebacterium equii</name>
    <dbReference type="NCBI Taxonomy" id="43767"/>
    <lineage>
        <taxon>Bacteria</taxon>
        <taxon>Bacillati</taxon>
        <taxon>Actinomycetota</taxon>
        <taxon>Actinomycetes</taxon>
        <taxon>Mycobacteriales</taxon>
        <taxon>Nocardiaceae</taxon>
        <taxon>Prescottella</taxon>
    </lineage>
</organism>
<dbReference type="Pfam" id="PF02771">
    <property type="entry name" value="Acyl-CoA_dh_N"/>
    <property type="match status" value="1"/>
</dbReference>
<dbReference type="EMBL" id="WUXR01000003">
    <property type="protein sequence ID" value="MBM4565691.1"/>
    <property type="molecule type" value="Genomic_DNA"/>
</dbReference>
<evidence type="ECO:0000256" key="1">
    <source>
        <dbReference type="ARBA" id="ARBA00001974"/>
    </source>
</evidence>
<evidence type="ECO:0000256" key="5">
    <source>
        <dbReference type="ARBA" id="ARBA00023002"/>
    </source>
</evidence>
<dbReference type="SUPFAM" id="SSF47203">
    <property type="entry name" value="Acyl-CoA dehydrogenase C-terminal domain-like"/>
    <property type="match status" value="1"/>
</dbReference>
<dbReference type="Proteomes" id="UP000706122">
    <property type="component" value="Unassembled WGS sequence"/>
</dbReference>
<dbReference type="InterPro" id="IPR009100">
    <property type="entry name" value="AcylCoA_DH/oxidase_NM_dom_sf"/>
</dbReference>
<evidence type="ECO:0000313" key="12">
    <source>
        <dbReference type="EMBL" id="MBM4716518.1"/>
    </source>
</evidence>
<dbReference type="InterPro" id="IPR009075">
    <property type="entry name" value="AcylCo_DH/oxidase_C"/>
</dbReference>
<reference evidence="11" key="1">
    <citation type="submission" date="2019-11" db="EMBL/GenBank/DDBJ databases">
        <title>Spread of Macrolides and rifampicin resistant Rhodococcus equi in clinical isolates in the USA.</title>
        <authorList>
            <person name="Alvarez-Narvaez S."/>
            <person name="Huber L."/>
            <person name="Cohen N.D."/>
            <person name="Slovis N."/>
            <person name="Greiter M."/>
            <person name="Giguere S."/>
            <person name="Hart K."/>
        </authorList>
    </citation>
    <scope>NUCLEOTIDE SEQUENCE</scope>
    <source>
        <strain evidence="11">Lh_17</strain>
        <strain evidence="12">Lh_5</strain>
    </source>
</reference>